<comment type="caution">
    <text evidence="1">The sequence shown here is derived from an EMBL/GenBank/DDBJ whole genome shotgun (WGS) entry which is preliminary data.</text>
</comment>
<dbReference type="Proteomes" id="UP001432027">
    <property type="component" value="Unassembled WGS sequence"/>
</dbReference>
<dbReference type="EMBL" id="BTSX01000006">
    <property type="protein sequence ID" value="GMT06159.1"/>
    <property type="molecule type" value="Genomic_DNA"/>
</dbReference>
<keyword evidence="2" id="KW-1185">Reference proteome</keyword>
<evidence type="ECO:0000313" key="2">
    <source>
        <dbReference type="Proteomes" id="UP001432027"/>
    </source>
</evidence>
<feature type="non-terminal residue" evidence="1">
    <location>
        <position position="1"/>
    </location>
</feature>
<gene>
    <name evidence="1" type="ORF">PENTCL1PPCAC_28333</name>
</gene>
<name>A0AAV5UJP3_9BILA</name>
<protein>
    <recommendedName>
        <fullName evidence="3">Ribosomal protein</fullName>
    </recommendedName>
</protein>
<sequence>EAVCHDDEPLNLFTTALRSFGAAVSATQILTSALAAARIVATSVIRCWIFALFSSQAAARFCKISSFSCLI</sequence>
<organism evidence="1 2">
    <name type="scientific">Pristionchus entomophagus</name>
    <dbReference type="NCBI Taxonomy" id="358040"/>
    <lineage>
        <taxon>Eukaryota</taxon>
        <taxon>Metazoa</taxon>
        <taxon>Ecdysozoa</taxon>
        <taxon>Nematoda</taxon>
        <taxon>Chromadorea</taxon>
        <taxon>Rhabditida</taxon>
        <taxon>Rhabditina</taxon>
        <taxon>Diplogasteromorpha</taxon>
        <taxon>Diplogasteroidea</taxon>
        <taxon>Neodiplogasteridae</taxon>
        <taxon>Pristionchus</taxon>
    </lineage>
</organism>
<evidence type="ECO:0008006" key="3">
    <source>
        <dbReference type="Google" id="ProtNLM"/>
    </source>
</evidence>
<accession>A0AAV5UJP3</accession>
<proteinExistence type="predicted"/>
<dbReference type="AlphaFoldDB" id="A0AAV5UJP3"/>
<evidence type="ECO:0000313" key="1">
    <source>
        <dbReference type="EMBL" id="GMT06159.1"/>
    </source>
</evidence>
<reference evidence="1" key="1">
    <citation type="submission" date="2023-10" db="EMBL/GenBank/DDBJ databases">
        <title>Genome assembly of Pristionchus species.</title>
        <authorList>
            <person name="Yoshida K."/>
            <person name="Sommer R.J."/>
        </authorList>
    </citation>
    <scope>NUCLEOTIDE SEQUENCE</scope>
    <source>
        <strain evidence="1">RS0144</strain>
    </source>
</reference>